<dbReference type="SUPFAM" id="SSF56801">
    <property type="entry name" value="Acetyl-CoA synthetase-like"/>
    <property type="match status" value="1"/>
</dbReference>
<dbReference type="RefSeq" id="WP_067169241.1">
    <property type="nucleotide sequence ID" value="NZ_LFZK01000001.1"/>
</dbReference>
<evidence type="ECO:0000256" key="3">
    <source>
        <dbReference type="ARBA" id="ARBA00022741"/>
    </source>
</evidence>
<keyword evidence="4" id="KW-0067">ATP-binding</keyword>
<evidence type="ECO:0000256" key="4">
    <source>
        <dbReference type="ARBA" id="ARBA00022840"/>
    </source>
</evidence>
<dbReference type="InterPro" id="IPR020845">
    <property type="entry name" value="AMP-binding_CS"/>
</dbReference>
<keyword evidence="3" id="KW-0547">Nucleotide-binding</keyword>
<evidence type="ECO:0000313" key="6">
    <source>
        <dbReference type="Proteomes" id="UP000243416"/>
    </source>
</evidence>
<dbReference type="PANTHER" id="PTHR43107:SF15">
    <property type="entry name" value="FATTY ACID TRANSPORT PROTEIN 3, ISOFORM A"/>
    <property type="match status" value="1"/>
</dbReference>
<dbReference type="AlphaFoldDB" id="A0A656Z9R6"/>
<sequence>MAIPREATQRKLDKRAIASNTVKPDQPYTIADRLEEQARDYPERPFLHYGEQTLSYAEVNARANQVAHAVLRLGLAPGDCVALLMENRPDFFIVWFGLNKAGLVCGFINTQLGGGLLANALEATQAKAVIVGEEVLASLENEELRASKVMVGLPLCLWRDAENPAAATLRERCPVDLSDLSAWAAGKPRSNPNRHLRDHWVGESTALLICTSGTTGLPKAARTSHMRWLNVGDVQVASMETGPEDVFYCFLPLYHGAAAMSLGSTALRGASSIVIRRKFSVHAFWQDVRRYRITVCQYIGEICRYLLNQPPQDDDRDHSLRILVGAGLTAEVWTRFVERFGIEHVFEGWGATESNCNLLNVDNRVGSCGRVPYWEKTNLRLVRYDLARDEHPRDADGRLIPCEADEVGEAIGFIVDHPEIAGGRFEGYTSATATEQKILRNVFQQGDAWWRSGDLFRFDEDGYFWFIDRIGDTFRWKSENVATTEVAETLADFPGLESINIYGVKVPRHEGRAGMAAVVMQPGKAFDAQAFYALTASRLPSYAAPLFVRVATAADMTTTFKLRKQDLQRQGYDPANFADPLFVRDAQNATYSPYSLEALARLGLTPFAPGV</sequence>
<dbReference type="GO" id="GO:0004467">
    <property type="term" value="F:long-chain fatty acid-CoA ligase activity"/>
    <property type="evidence" value="ECO:0007669"/>
    <property type="project" value="TreeGrafter"/>
</dbReference>
<organism evidence="5 6">
    <name type="scientific">Sterolibacterium denitrificans</name>
    <dbReference type="NCBI Taxonomy" id="157592"/>
    <lineage>
        <taxon>Bacteria</taxon>
        <taxon>Pseudomonadati</taxon>
        <taxon>Pseudomonadota</taxon>
        <taxon>Betaproteobacteria</taxon>
        <taxon>Nitrosomonadales</taxon>
        <taxon>Sterolibacteriaceae</taxon>
        <taxon>Sterolibacterium</taxon>
    </lineage>
</organism>
<reference evidence="5 6" key="1">
    <citation type="journal article" date="2016" name="ISME J.">
        <title>Integrated multi-omics analyses reveal the biochemical mechanisms and phylogenetic relevance of anaerobic androgen biodegradation in the environment.</title>
        <authorList>
            <person name="Yang F.C."/>
            <person name="Chen Y.L."/>
            <person name="Tang S.L."/>
            <person name="Yu C.P."/>
            <person name="Wang P.H."/>
            <person name="Ismail W."/>
            <person name="Wang C.H."/>
            <person name="Ding J.Y."/>
            <person name="Yang C.Y."/>
            <person name="Yang C.Y."/>
            <person name="Chiang Y.R."/>
        </authorList>
    </citation>
    <scope>NUCLEOTIDE SEQUENCE [LARGE SCALE GENOMIC DNA]</scope>
    <source>
        <strain evidence="5 6">DSM 13999</strain>
    </source>
</reference>
<dbReference type="Proteomes" id="UP000243416">
    <property type="component" value="Unassembled WGS sequence"/>
</dbReference>
<evidence type="ECO:0000256" key="1">
    <source>
        <dbReference type="ARBA" id="ARBA00006432"/>
    </source>
</evidence>
<dbReference type="InterPro" id="IPR000873">
    <property type="entry name" value="AMP-dep_synth/lig_dom"/>
</dbReference>
<dbReference type="GO" id="GO:0005524">
    <property type="term" value="F:ATP binding"/>
    <property type="evidence" value="ECO:0007669"/>
    <property type="project" value="UniProtKB-KW"/>
</dbReference>
<evidence type="ECO:0000256" key="2">
    <source>
        <dbReference type="ARBA" id="ARBA00022598"/>
    </source>
</evidence>
<dbReference type="OrthoDB" id="9766486at2"/>
<accession>A0A656Z9R6</accession>
<dbReference type="InterPro" id="IPR042099">
    <property type="entry name" value="ANL_N_sf"/>
</dbReference>
<proteinExistence type="inferred from homology"/>
<keyword evidence="6" id="KW-1185">Reference proteome</keyword>
<gene>
    <name evidence="5" type="ORF">ACY05_00355</name>
</gene>
<evidence type="ECO:0000313" key="5">
    <source>
        <dbReference type="EMBL" id="KYC29076.1"/>
    </source>
</evidence>
<comment type="caution">
    <text evidence="5">The sequence shown here is derived from an EMBL/GenBank/DDBJ whole genome shotgun (WGS) entry which is preliminary data.</text>
</comment>
<dbReference type="Gene3D" id="3.30.300.30">
    <property type="match status" value="1"/>
</dbReference>
<dbReference type="EMBL" id="LFZK01000001">
    <property type="protein sequence ID" value="KYC29076.1"/>
    <property type="molecule type" value="Genomic_DNA"/>
</dbReference>
<dbReference type="NCBIfam" id="NF006134">
    <property type="entry name" value="PRK08279.1"/>
    <property type="match status" value="1"/>
</dbReference>
<name>A0A656Z9R6_9PROT</name>
<dbReference type="FunFam" id="3.30.300.30:FF:000002">
    <property type="entry name" value="Long-chain fatty acid transport protein 1"/>
    <property type="match status" value="1"/>
</dbReference>
<keyword evidence="2" id="KW-0436">Ligase</keyword>
<protein>
    <submittedName>
        <fullName evidence="5">Long-chain acyl-CoA synthetase</fullName>
    </submittedName>
</protein>
<comment type="similarity">
    <text evidence="1">Belongs to the ATP-dependent AMP-binding enzyme family.</text>
</comment>
<dbReference type="InterPro" id="IPR045851">
    <property type="entry name" value="AMP-bd_C_sf"/>
</dbReference>
<dbReference type="PANTHER" id="PTHR43107">
    <property type="entry name" value="LONG-CHAIN FATTY ACID TRANSPORT PROTEIN"/>
    <property type="match status" value="1"/>
</dbReference>
<dbReference type="Gene3D" id="3.40.50.12780">
    <property type="entry name" value="N-terminal domain of ligase-like"/>
    <property type="match status" value="1"/>
</dbReference>
<dbReference type="GO" id="GO:0005886">
    <property type="term" value="C:plasma membrane"/>
    <property type="evidence" value="ECO:0007669"/>
    <property type="project" value="TreeGrafter"/>
</dbReference>
<dbReference type="GO" id="GO:0044539">
    <property type="term" value="P:long-chain fatty acid import into cell"/>
    <property type="evidence" value="ECO:0007669"/>
    <property type="project" value="TreeGrafter"/>
</dbReference>
<dbReference type="PROSITE" id="PS00455">
    <property type="entry name" value="AMP_BINDING"/>
    <property type="match status" value="1"/>
</dbReference>
<dbReference type="GO" id="GO:0005324">
    <property type="term" value="F:long-chain fatty acid transmembrane transporter activity"/>
    <property type="evidence" value="ECO:0007669"/>
    <property type="project" value="TreeGrafter"/>
</dbReference>
<dbReference type="Pfam" id="PF00501">
    <property type="entry name" value="AMP-binding"/>
    <property type="match status" value="1"/>
</dbReference>